<accession>A0A972VXL5</accession>
<evidence type="ECO:0000313" key="2">
    <source>
        <dbReference type="Proteomes" id="UP000754644"/>
    </source>
</evidence>
<sequence length="49" mass="5204">MEYQNATDYSGADCRLPTAGLAMVATWLNDEFSATIFGSAAWAQVGVMA</sequence>
<proteinExistence type="predicted"/>
<dbReference type="Proteomes" id="UP000754644">
    <property type="component" value="Unassembled WGS sequence"/>
</dbReference>
<dbReference type="AlphaFoldDB" id="A0A972VXL5"/>
<protein>
    <submittedName>
        <fullName evidence="1">Uncharacterized protein</fullName>
    </submittedName>
</protein>
<name>A0A972VXL5_9GAMM</name>
<gene>
    <name evidence="1" type="ORF">HQ497_12405</name>
</gene>
<comment type="caution">
    <text evidence="1">The sequence shown here is derived from an EMBL/GenBank/DDBJ whole genome shotgun (WGS) entry which is preliminary data.</text>
</comment>
<dbReference type="EMBL" id="JABMOJ010000468">
    <property type="protein sequence ID" value="NQV66155.1"/>
    <property type="molecule type" value="Genomic_DNA"/>
</dbReference>
<reference evidence="1" key="1">
    <citation type="submission" date="2020-05" db="EMBL/GenBank/DDBJ databases">
        <title>Sulfur intermediates as new biogeochemical hubs in an aquatic model microbial ecosystem.</title>
        <authorList>
            <person name="Vigneron A."/>
        </authorList>
    </citation>
    <scope>NUCLEOTIDE SEQUENCE</scope>
    <source>
        <strain evidence="1">Bin.250</strain>
    </source>
</reference>
<organism evidence="1 2">
    <name type="scientific">SAR86 cluster bacterium</name>
    <dbReference type="NCBI Taxonomy" id="2030880"/>
    <lineage>
        <taxon>Bacteria</taxon>
        <taxon>Pseudomonadati</taxon>
        <taxon>Pseudomonadota</taxon>
        <taxon>Gammaproteobacteria</taxon>
        <taxon>SAR86 cluster</taxon>
    </lineage>
</organism>
<evidence type="ECO:0000313" key="1">
    <source>
        <dbReference type="EMBL" id="NQV66155.1"/>
    </source>
</evidence>